<dbReference type="Proteomes" id="UP000198426">
    <property type="component" value="Unassembled WGS sequence"/>
</dbReference>
<evidence type="ECO:0000313" key="2">
    <source>
        <dbReference type="Proteomes" id="UP000198426"/>
    </source>
</evidence>
<sequence length="104" mass="11015">MPKYLFAYHGGKKPETEEEGARVMAEWTAWFEAMGDAVVDGGNPVGQSWTVHSKGVDDNGGANPISGYTLIQAPDMPAAIAHARGCPMVKDGSGTVEVAETFDM</sequence>
<dbReference type="EMBL" id="FZOY01000004">
    <property type="protein sequence ID" value="SNS95792.1"/>
    <property type="molecule type" value="Genomic_DNA"/>
</dbReference>
<accession>A0A239IQW8</accession>
<reference evidence="1 2" key="1">
    <citation type="submission" date="2017-06" db="EMBL/GenBank/DDBJ databases">
        <authorList>
            <person name="Kim H.J."/>
            <person name="Triplett B.A."/>
        </authorList>
    </citation>
    <scope>NUCLEOTIDE SEQUENCE [LARGE SCALE GENOMIC DNA]</scope>
    <source>
        <strain evidence="1 2">DSM 29339</strain>
    </source>
</reference>
<gene>
    <name evidence="1" type="ORF">SAMN05421757_104502</name>
</gene>
<dbReference type="SUPFAM" id="SSF54909">
    <property type="entry name" value="Dimeric alpha+beta barrel"/>
    <property type="match status" value="1"/>
</dbReference>
<dbReference type="AlphaFoldDB" id="A0A239IQW8"/>
<organism evidence="1 2">
    <name type="scientific">Tropicimonas sediminicola</name>
    <dbReference type="NCBI Taxonomy" id="1031541"/>
    <lineage>
        <taxon>Bacteria</taxon>
        <taxon>Pseudomonadati</taxon>
        <taxon>Pseudomonadota</taxon>
        <taxon>Alphaproteobacteria</taxon>
        <taxon>Rhodobacterales</taxon>
        <taxon>Roseobacteraceae</taxon>
        <taxon>Tropicimonas</taxon>
    </lineage>
</organism>
<dbReference type="InterPro" id="IPR011008">
    <property type="entry name" value="Dimeric_a/b-barrel"/>
</dbReference>
<proteinExistence type="predicted"/>
<dbReference type="OrthoDB" id="5117987at2"/>
<dbReference type="Gene3D" id="3.30.70.1060">
    <property type="entry name" value="Dimeric alpha+beta barrel"/>
    <property type="match status" value="1"/>
</dbReference>
<name>A0A239IQW8_9RHOB</name>
<protein>
    <submittedName>
        <fullName evidence="1">Uncharacterized conserved protein</fullName>
    </submittedName>
</protein>
<evidence type="ECO:0000313" key="1">
    <source>
        <dbReference type="EMBL" id="SNS95792.1"/>
    </source>
</evidence>
<dbReference type="RefSeq" id="WP_089233561.1">
    <property type="nucleotide sequence ID" value="NZ_FZOY01000004.1"/>
</dbReference>
<keyword evidence="2" id="KW-1185">Reference proteome</keyword>